<dbReference type="PANTHER" id="PTHR15239:SF6">
    <property type="entry name" value="RIBOSOME QUALITY CONTROL COMPLEX SUBUNIT NEMF"/>
    <property type="match status" value="1"/>
</dbReference>
<organism evidence="7 8">
    <name type="scientific">Guopingia tenuis</name>
    <dbReference type="NCBI Taxonomy" id="2763656"/>
    <lineage>
        <taxon>Bacteria</taxon>
        <taxon>Bacillati</taxon>
        <taxon>Bacillota</taxon>
        <taxon>Clostridia</taxon>
        <taxon>Christensenellales</taxon>
        <taxon>Christensenellaceae</taxon>
        <taxon>Guopingia</taxon>
    </lineage>
</organism>
<evidence type="ECO:0000313" key="8">
    <source>
        <dbReference type="Proteomes" id="UP000617951"/>
    </source>
</evidence>
<reference evidence="7" key="1">
    <citation type="submission" date="2020-08" db="EMBL/GenBank/DDBJ databases">
        <title>Genome public.</title>
        <authorList>
            <person name="Liu C."/>
            <person name="Sun Q."/>
        </authorList>
    </citation>
    <scope>NUCLEOTIDE SEQUENCE</scope>
    <source>
        <strain evidence="7">NSJ-63</strain>
    </source>
</reference>
<evidence type="ECO:0000256" key="3">
    <source>
        <dbReference type="ARBA" id="ARBA00022884"/>
    </source>
</evidence>
<comment type="similarity">
    <text evidence="5">Belongs to the NEMF family.</text>
</comment>
<proteinExistence type="inferred from homology"/>
<keyword evidence="1 5" id="KW-0820">tRNA-binding</keyword>
<gene>
    <name evidence="5" type="primary">rqcH</name>
    <name evidence="7" type="ORF">H8693_09405</name>
</gene>
<dbReference type="PANTHER" id="PTHR15239">
    <property type="entry name" value="NUCLEAR EXPORT MEDIATOR FACTOR NEMF"/>
    <property type="match status" value="1"/>
</dbReference>
<keyword evidence="2 5" id="KW-0699">rRNA-binding</keyword>
<dbReference type="Proteomes" id="UP000617951">
    <property type="component" value="Unassembled WGS sequence"/>
</dbReference>
<dbReference type="GO" id="GO:0043023">
    <property type="term" value="F:ribosomal large subunit binding"/>
    <property type="evidence" value="ECO:0007669"/>
    <property type="project" value="UniProtKB-UniRule"/>
</dbReference>
<dbReference type="Gene3D" id="2.30.310.10">
    <property type="entry name" value="ibrinogen binding protein from staphylococcus aureus domain"/>
    <property type="match status" value="1"/>
</dbReference>
<comment type="caution">
    <text evidence="7">The sequence shown here is derived from an EMBL/GenBank/DDBJ whole genome shotgun (WGS) entry which is preliminary data.</text>
</comment>
<protein>
    <recommendedName>
        <fullName evidence="5">Rqc2 homolog RqcH</fullName>
        <shortName evidence="5">RqcH</shortName>
    </recommendedName>
</protein>
<evidence type="ECO:0000259" key="6">
    <source>
        <dbReference type="Pfam" id="PF05670"/>
    </source>
</evidence>
<keyword evidence="3 5" id="KW-0694">RNA-binding</keyword>
<dbReference type="RefSeq" id="WP_249280760.1">
    <property type="nucleotide sequence ID" value="NZ_JACRSS010000005.1"/>
</dbReference>
<evidence type="ECO:0000256" key="1">
    <source>
        <dbReference type="ARBA" id="ARBA00022555"/>
    </source>
</evidence>
<dbReference type="GO" id="GO:1990112">
    <property type="term" value="C:RQC complex"/>
    <property type="evidence" value="ECO:0007669"/>
    <property type="project" value="TreeGrafter"/>
</dbReference>
<dbReference type="InterPro" id="IPR043682">
    <property type="entry name" value="RqcH_bacterial"/>
</dbReference>
<accession>A0A926HT58</accession>
<sequence>MTLDGLTLRGIAEELQSLVGAKIEKIHQPEREELLLLLHTQSGKKRLLLSAAGGDSRLHLTEHPKSNPLQAPNFCMLLRKYIGGGRILSIAQPGLERIVRIAIEAKDEMGVLQQFTLVIEIMGKYSNIMLLNGSDVILDSIRHVSFDMSRVRQVLPGMAYVPPEMEKLNPLSASAKSIADVLGRGELPDCLPRSIEGISFQTAQEILARRYHGAAPSLLSEAQAEKLAEFLLDFIRSSLSHPSPCLQKNAEGMPVFFSIVPYDATFSKKGRLSFPTVNSLVDGYFHLRSTAARMQAKRGALQKVLRQHIVRVEKKLKIQRETLAAGARSDTFRLYGELITANIYQIPRGAKEVTLTNYYTGEPLRVPLDVALSPSANAAKYFKKVGKLKNGALIAAQKEKEYAAELAYLEELEYNAAAAQTIEDLQEVRGELIKYGYLSAEPREKIKRSDPLASPLKFKTSDGFTVLAGRNSRQNDALTLRIAGGDDIWLHSKNLPGSHVILFTGGNPPTDTALLEAAAIAATLCRGKNAGKVDIDYCPRSHVWKANGARPGMVLYEGHHTLTVAPDAALLERLREDHG</sequence>
<dbReference type="InterPro" id="IPR008532">
    <property type="entry name" value="NFACT_RNA-bd"/>
</dbReference>
<evidence type="ECO:0000256" key="4">
    <source>
        <dbReference type="ARBA" id="ARBA00022917"/>
    </source>
</evidence>
<dbReference type="Pfam" id="PF05670">
    <property type="entry name" value="NFACT-R_1"/>
    <property type="match status" value="1"/>
</dbReference>
<dbReference type="HAMAP" id="MF_00844_B">
    <property type="entry name" value="RqcH_B"/>
    <property type="match status" value="1"/>
</dbReference>
<dbReference type="EMBL" id="JACRSS010000005">
    <property type="protein sequence ID" value="MBC8539147.1"/>
    <property type="molecule type" value="Genomic_DNA"/>
</dbReference>
<dbReference type="InterPro" id="IPR051608">
    <property type="entry name" value="RQC_Subunit_NEMF"/>
</dbReference>
<dbReference type="Pfam" id="PF05833">
    <property type="entry name" value="NFACT_N"/>
    <property type="match status" value="1"/>
</dbReference>
<evidence type="ECO:0000256" key="2">
    <source>
        <dbReference type="ARBA" id="ARBA00022730"/>
    </source>
</evidence>
<comment type="function">
    <text evidence="5">Key component of the ribosome quality control system (RQC), a ribosome-associated complex that mediates the extraction of incompletely synthesized nascent chains from stalled ribosomes and their subsequent degradation. RqcH recruits Ala-charged tRNA, and with RqcP directs the elongation of stalled nascent chains on 50S ribosomal subunits, leading to non-templated C-terminal alanine extensions (Ala tail). The Ala tail promotes nascent chain degradation. May add between 1 and at least 8 Ala residues. Binds to stalled 50S ribosomal subunits.</text>
</comment>
<feature type="domain" description="NFACT RNA-binding" evidence="6">
    <location>
        <begin position="458"/>
        <end position="556"/>
    </location>
</feature>
<dbReference type="FunFam" id="2.30.310.10:FF:000004">
    <property type="entry name" value="Fibronectin-binding protein A"/>
    <property type="match status" value="1"/>
</dbReference>
<keyword evidence="8" id="KW-1185">Reference proteome</keyword>
<dbReference type="GO" id="GO:0072344">
    <property type="term" value="P:rescue of stalled ribosome"/>
    <property type="evidence" value="ECO:0007669"/>
    <property type="project" value="UniProtKB-UniRule"/>
</dbReference>
<dbReference type="AlphaFoldDB" id="A0A926HT58"/>
<dbReference type="GO" id="GO:0019843">
    <property type="term" value="F:rRNA binding"/>
    <property type="evidence" value="ECO:0007669"/>
    <property type="project" value="UniProtKB-UniRule"/>
</dbReference>
<keyword evidence="4 5" id="KW-0648">Protein biosynthesis</keyword>
<comment type="subunit">
    <text evidence="5">Associates with stalled 50S ribosomal subunits. Binds to RqcP.</text>
</comment>
<name>A0A926HT58_9FIRM</name>
<dbReference type="GO" id="GO:0000049">
    <property type="term" value="F:tRNA binding"/>
    <property type="evidence" value="ECO:0007669"/>
    <property type="project" value="UniProtKB-UniRule"/>
</dbReference>
<evidence type="ECO:0000313" key="7">
    <source>
        <dbReference type="EMBL" id="MBC8539147.1"/>
    </source>
</evidence>
<evidence type="ECO:0000256" key="5">
    <source>
        <dbReference type="HAMAP-Rule" id="MF_00844"/>
    </source>
</evidence>